<comment type="similarity">
    <text evidence="2">Belongs to the bacterial solute-binding protein 1 family.</text>
</comment>
<dbReference type="OrthoDB" id="9811622at2"/>
<keyword evidence="5" id="KW-1185">Reference proteome</keyword>
<dbReference type="PANTHER" id="PTHR43649">
    <property type="entry name" value="ARABINOSE-BINDING PROTEIN-RELATED"/>
    <property type="match status" value="1"/>
</dbReference>
<dbReference type="InterPro" id="IPR006059">
    <property type="entry name" value="SBP"/>
</dbReference>
<keyword evidence="4" id="KW-0762">Sugar transport</keyword>
<accession>A0A2V3UDD8</accession>
<sequence length="398" mass="43372">MMRTERQSHQPLRGITWGHRRAIDPLVTASRVFAEDNAGRTVDWAVRDLSAFEHQPLAEAIRDCDLLVFDHPFVGEIAGSGLFLPLDDVLARVPGGAAEETYAGPSLRSYRWQGKVWGAPVDAATMNAVFRPDLLNQLDCPVPQDWDEVIALGRAARRQGLWLGLANGDHHGFLAAGTLMHNLGARWTATPEGGLVFDLDVFARALDVLDEVNGYGHPDSGHFNSIALHDAMVSRDDLVYCPLTYGYATYGEADFGPRRLGFGPFPGLVEPPCAGTLVGGAAVGITAHCPDPDAAKAYVAFLLQQNTQDGIFARHHGQPATTSAWHDDAIDAAFNGYFASVRETLEQAAVRPRFKGFGRFEKEAGRHVGSYLRKETTRSALLRAMRELVDVTQAQATT</sequence>
<organism evidence="4 5">
    <name type="scientific">Chelatococcus asaccharovorans</name>
    <dbReference type="NCBI Taxonomy" id="28210"/>
    <lineage>
        <taxon>Bacteria</taxon>
        <taxon>Pseudomonadati</taxon>
        <taxon>Pseudomonadota</taxon>
        <taxon>Alphaproteobacteria</taxon>
        <taxon>Hyphomicrobiales</taxon>
        <taxon>Chelatococcaceae</taxon>
        <taxon>Chelatococcus</taxon>
    </lineage>
</organism>
<proteinExistence type="inferred from homology"/>
<dbReference type="SUPFAM" id="SSF53850">
    <property type="entry name" value="Periplasmic binding protein-like II"/>
    <property type="match status" value="1"/>
</dbReference>
<dbReference type="AlphaFoldDB" id="A0A2V3UDD8"/>
<evidence type="ECO:0000256" key="3">
    <source>
        <dbReference type="ARBA" id="ARBA00022764"/>
    </source>
</evidence>
<keyword evidence="4" id="KW-0813">Transport</keyword>
<comment type="subcellular location">
    <subcellularLocation>
        <location evidence="1">Periplasm</location>
    </subcellularLocation>
</comment>
<evidence type="ECO:0000313" key="5">
    <source>
        <dbReference type="Proteomes" id="UP000248021"/>
    </source>
</evidence>
<dbReference type="Gene3D" id="3.40.190.10">
    <property type="entry name" value="Periplasmic binding protein-like II"/>
    <property type="match status" value="1"/>
</dbReference>
<dbReference type="GO" id="GO:0042597">
    <property type="term" value="C:periplasmic space"/>
    <property type="evidence" value="ECO:0007669"/>
    <property type="project" value="UniProtKB-SubCell"/>
</dbReference>
<evidence type="ECO:0000256" key="2">
    <source>
        <dbReference type="ARBA" id="ARBA00008520"/>
    </source>
</evidence>
<evidence type="ECO:0000313" key="4">
    <source>
        <dbReference type="EMBL" id="PXW63266.1"/>
    </source>
</evidence>
<evidence type="ECO:0000256" key="1">
    <source>
        <dbReference type="ARBA" id="ARBA00004418"/>
    </source>
</evidence>
<dbReference type="Pfam" id="PF13416">
    <property type="entry name" value="SBP_bac_8"/>
    <property type="match status" value="1"/>
</dbReference>
<dbReference type="InterPro" id="IPR050490">
    <property type="entry name" value="Bact_solute-bd_prot1"/>
</dbReference>
<comment type="caution">
    <text evidence="4">The sequence shown here is derived from an EMBL/GenBank/DDBJ whole genome shotgun (WGS) entry which is preliminary data.</text>
</comment>
<dbReference type="Proteomes" id="UP000248021">
    <property type="component" value="Unassembled WGS sequence"/>
</dbReference>
<gene>
    <name evidence="4" type="ORF">C7450_102181</name>
</gene>
<dbReference type="PANTHER" id="PTHR43649:SF12">
    <property type="entry name" value="DIACETYLCHITOBIOSE BINDING PROTEIN DASA"/>
    <property type="match status" value="1"/>
</dbReference>
<reference evidence="4 5" key="1">
    <citation type="submission" date="2018-05" db="EMBL/GenBank/DDBJ databases">
        <title>Genomic Encyclopedia of Type Strains, Phase IV (KMG-IV): sequencing the most valuable type-strain genomes for metagenomic binning, comparative biology and taxonomic classification.</title>
        <authorList>
            <person name="Goeker M."/>
        </authorList>
    </citation>
    <scope>NUCLEOTIDE SEQUENCE [LARGE SCALE GENOMIC DNA]</scope>
    <source>
        <strain evidence="4 5">DSM 6462</strain>
    </source>
</reference>
<dbReference type="EMBL" id="QJJK01000002">
    <property type="protein sequence ID" value="PXW63266.1"/>
    <property type="molecule type" value="Genomic_DNA"/>
</dbReference>
<name>A0A2V3UDD8_9HYPH</name>
<keyword evidence="3" id="KW-0574">Periplasm</keyword>
<dbReference type="RefSeq" id="WP_110373421.1">
    <property type="nucleotide sequence ID" value="NZ_JAHBRY010000002.1"/>
</dbReference>
<protein>
    <submittedName>
        <fullName evidence="4">Multiple sugar transport system substrate-binding protein</fullName>
    </submittedName>
</protein>